<keyword evidence="1" id="KW-0812">Transmembrane</keyword>
<protein>
    <submittedName>
        <fullName evidence="2">Uncharacterized protein</fullName>
    </submittedName>
</protein>
<organism evidence="2 3">
    <name type="scientific">Pleuronectes platessa</name>
    <name type="common">European plaice</name>
    <dbReference type="NCBI Taxonomy" id="8262"/>
    <lineage>
        <taxon>Eukaryota</taxon>
        <taxon>Metazoa</taxon>
        <taxon>Chordata</taxon>
        <taxon>Craniata</taxon>
        <taxon>Vertebrata</taxon>
        <taxon>Euteleostomi</taxon>
        <taxon>Actinopterygii</taxon>
        <taxon>Neopterygii</taxon>
        <taxon>Teleostei</taxon>
        <taxon>Neoteleostei</taxon>
        <taxon>Acanthomorphata</taxon>
        <taxon>Carangaria</taxon>
        <taxon>Pleuronectiformes</taxon>
        <taxon>Pleuronectoidei</taxon>
        <taxon>Pleuronectidae</taxon>
        <taxon>Pleuronectes</taxon>
    </lineage>
</organism>
<evidence type="ECO:0000256" key="1">
    <source>
        <dbReference type="SAM" id="Phobius"/>
    </source>
</evidence>
<feature type="transmembrane region" description="Helical" evidence="1">
    <location>
        <begin position="51"/>
        <end position="72"/>
    </location>
</feature>
<evidence type="ECO:0000313" key="2">
    <source>
        <dbReference type="EMBL" id="CAB1418622.1"/>
    </source>
</evidence>
<dbReference type="Proteomes" id="UP001153269">
    <property type="component" value="Unassembled WGS sequence"/>
</dbReference>
<evidence type="ECO:0000313" key="3">
    <source>
        <dbReference type="Proteomes" id="UP001153269"/>
    </source>
</evidence>
<reference evidence="2" key="1">
    <citation type="submission" date="2020-03" db="EMBL/GenBank/DDBJ databases">
        <authorList>
            <person name="Weist P."/>
        </authorList>
    </citation>
    <scope>NUCLEOTIDE SEQUENCE</scope>
</reference>
<feature type="transmembrane region" description="Helical" evidence="1">
    <location>
        <begin position="195"/>
        <end position="213"/>
    </location>
</feature>
<feature type="transmembrane region" description="Helical" evidence="1">
    <location>
        <begin position="165"/>
        <end position="183"/>
    </location>
</feature>
<dbReference type="EMBL" id="CADEAL010000335">
    <property type="protein sequence ID" value="CAB1418622.1"/>
    <property type="molecule type" value="Genomic_DNA"/>
</dbReference>
<feature type="transmembrane region" description="Helical" evidence="1">
    <location>
        <begin position="225"/>
        <end position="244"/>
    </location>
</feature>
<dbReference type="PANTHER" id="PTHR33802:SF3">
    <property type="match status" value="1"/>
</dbReference>
<comment type="caution">
    <text evidence="2">The sequence shown here is derived from an EMBL/GenBank/DDBJ whole genome shotgun (WGS) entry which is preliminary data.</text>
</comment>
<keyword evidence="3" id="KW-1185">Reference proteome</keyword>
<name>A0A9N7YA81_PLEPL</name>
<gene>
    <name evidence="2" type="ORF">PLEPLA_LOCUS6448</name>
</gene>
<accession>A0A9N7YA81</accession>
<keyword evidence="1" id="KW-0472">Membrane</keyword>
<proteinExistence type="predicted"/>
<dbReference type="AlphaFoldDB" id="A0A9N7YA81"/>
<dbReference type="PANTHER" id="PTHR33802">
    <property type="entry name" value="SI:CH211-161H7.5-RELATED"/>
    <property type="match status" value="1"/>
</dbReference>
<feature type="transmembrane region" description="Helical" evidence="1">
    <location>
        <begin position="114"/>
        <end position="136"/>
    </location>
</feature>
<keyword evidence="1" id="KW-1133">Transmembrane helix</keyword>
<sequence length="265" mass="30598">MVLAAISQVVADIFFSLARDGNVPNALFETSSRNVSETFPLEVTMDRWSDIYWIMIDFWSVAWLVYAVVSLFKRNVLGPQSCNPEIHPPEFYLLWTIINTVRMCSMCLWDSHDFFGVVFLRWIIPVLSFYMLYMSYSNLDTHKSWLAINNPSVILWTRYLTQNGLAVFAWWSLVDAVVGLGIVFKYNVHLPDPMVSTAVLTVISLCTITWFLLESFVLTKYLQHTFSVYPLLILSLGAMFTRSYRIHDLSANTIYCGFLMLLMTI</sequence>